<gene>
    <name evidence="2" type="ORF">Tco_1045031</name>
</gene>
<dbReference type="PANTHER" id="PTHR31099:SF41">
    <property type="entry name" value="TRANSPOSASE (PUTATIVE), GYPSY TYPE-RELATED"/>
    <property type="match status" value="1"/>
</dbReference>
<evidence type="ECO:0000259" key="1">
    <source>
        <dbReference type="Pfam" id="PF04195"/>
    </source>
</evidence>
<dbReference type="Proteomes" id="UP001151760">
    <property type="component" value="Unassembled WGS sequence"/>
</dbReference>
<dbReference type="Pfam" id="PF04195">
    <property type="entry name" value="Transposase_28"/>
    <property type="match status" value="1"/>
</dbReference>
<reference evidence="2" key="2">
    <citation type="submission" date="2022-01" db="EMBL/GenBank/DDBJ databases">
        <authorList>
            <person name="Yamashiro T."/>
            <person name="Shiraishi A."/>
            <person name="Satake H."/>
            <person name="Nakayama K."/>
        </authorList>
    </citation>
    <scope>NUCLEOTIDE SEQUENCE</scope>
</reference>
<accession>A0ABQ5GRL0</accession>
<feature type="domain" description="Transposase (putative) gypsy type" evidence="1">
    <location>
        <begin position="127"/>
        <end position="183"/>
    </location>
</feature>
<protein>
    <recommendedName>
        <fullName evidence="1">Transposase (putative) gypsy type domain-containing protein</fullName>
    </recommendedName>
</protein>
<comment type="caution">
    <text evidence="2">The sequence shown here is derived from an EMBL/GenBank/DDBJ whole genome shotgun (WGS) entry which is preliminary data.</text>
</comment>
<dbReference type="InterPro" id="IPR007321">
    <property type="entry name" value="Transposase_28"/>
</dbReference>
<keyword evidence="3" id="KW-1185">Reference proteome</keyword>
<dbReference type="PANTHER" id="PTHR31099">
    <property type="entry name" value="OS06G0165300 PROTEIN"/>
    <property type="match status" value="1"/>
</dbReference>
<sequence length="183" mass="20933">MIAGTVYHDLYLGGKALAERENMGFDTLLDAFASVSLEDPPARRAVGLRMVGFPYWYNHPEDDYYATRYIRISESDSITTQTCELSQEEFNDFLAHYLIPSKDHVNLPKSNQTIFEAPPGYVGLYTQSFSLANLRLPLTEFFCEVLEYFQVHISRLNPFGCAKLTTFVVMYKAYGYDPSVDLF</sequence>
<proteinExistence type="predicted"/>
<name>A0ABQ5GRL0_9ASTR</name>
<evidence type="ECO:0000313" key="3">
    <source>
        <dbReference type="Proteomes" id="UP001151760"/>
    </source>
</evidence>
<dbReference type="EMBL" id="BQNB010018789">
    <property type="protein sequence ID" value="GJT78306.1"/>
    <property type="molecule type" value="Genomic_DNA"/>
</dbReference>
<evidence type="ECO:0000313" key="2">
    <source>
        <dbReference type="EMBL" id="GJT78306.1"/>
    </source>
</evidence>
<reference evidence="2" key="1">
    <citation type="journal article" date="2022" name="Int. J. Mol. Sci.">
        <title>Draft Genome of Tanacetum Coccineum: Genomic Comparison of Closely Related Tanacetum-Family Plants.</title>
        <authorList>
            <person name="Yamashiro T."/>
            <person name="Shiraishi A."/>
            <person name="Nakayama K."/>
            <person name="Satake H."/>
        </authorList>
    </citation>
    <scope>NUCLEOTIDE SEQUENCE</scope>
</reference>
<organism evidence="2 3">
    <name type="scientific">Tanacetum coccineum</name>
    <dbReference type="NCBI Taxonomy" id="301880"/>
    <lineage>
        <taxon>Eukaryota</taxon>
        <taxon>Viridiplantae</taxon>
        <taxon>Streptophyta</taxon>
        <taxon>Embryophyta</taxon>
        <taxon>Tracheophyta</taxon>
        <taxon>Spermatophyta</taxon>
        <taxon>Magnoliopsida</taxon>
        <taxon>eudicotyledons</taxon>
        <taxon>Gunneridae</taxon>
        <taxon>Pentapetalae</taxon>
        <taxon>asterids</taxon>
        <taxon>campanulids</taxon>
        <taxon>Asterales</taxon>
        <taxon>Asteraceae</taxon>
        <taxon>Asteroideae</taxon>
        <taxon>Anthemideae</taxon>
        <taxon>Anthemidinae</taxon>
        <taxon>Tanacetum</taxon>
    </lineage>
</organism>